<protein>
    <submittedName>
        <fullName evidence="2">Predicted ATP-dependent endonuclease of the OLD family, contains P-loop ATPase and TOPRIM domains</fullName>
    </submittedName>
</protein>
<name>A0A1H6J2C2_9FLAO</name>
<dbReference type="OrthoDB" id="9792800at2"/>
<dbReference type="InterPro" id="IPR027417">
    <property type="entry name" value="P-loop_NTPase"/>
</dbReference>
<gene>
    <name evidence="2" type="ORF">SAMN02927937_00098</name>
</gene>
<keyword evidence="2" id="KW-0378">Hydrolase</keyword>
<evidence type="ECO:0000259" key="1">
    <source>
        <dbReference type="Pfam" id="PF13175"/>
    </source>
</evidence>
<keyword evidence="2" id="KW-0540">Nuclease</keyword>
<dbReference type="GO" id="GO:0004519">
    <property type="term" value="F:endonuclease activity"/>
    <property type="evidence" value="ECO:0007669"/>
    <property type="project" value="UniProtKB-KW"/>
</dbReference>
<dbReference type="Proteomes" id="UP000199634">
    <property type="component" value="Unassembled WGS sequence"/>
</dbReference>
<reference evidence="2 3" key="1">
    <citation type="submission" date="2016-10" db="EMBL/GenBank/DDBJ databases">
        <authorList>
            <person name="de Groot N.N."/>
        </authorList>
    </citation>
    <scope>NUCLEOTIDE SEQUENCE [LARGE SCALE GENOMIC DNA]</scope>
    <source>
        <strain evidence="2 3">CGMCC 1.10825</strain>
    </source>
</reference>
<dbReference type="RefSeq" id="WP_091095214.1">
    <property type="nucleotide sequence ID" value="NZ_FNXE01000001.1"/>
</dbReference>
<sequence>MYISKLSVKNFKCYNEIEINFDPNFNLIIGENNSGKSTILDALRLWQLAFQKFLKDRTNNQSSSFYASQFFSFTIDDISFLRILDFQNLFKNKSKKDFEITLTISDGTNEIILPIIFLKTTKGQVLNFQLCKEPNQRPDISKKISDLLGIPLGSDFKEIFLFTYINPIFLLPNKEPQYSKGYILNKLRESKANEIIRNLLYAISPERKKIKKEVKEDKLLEIEDTIKNILNIGDISFSKRLEDEDSYIKIFSKNEVLKTEVEINQLGSGTINVLNILSVLAYGDYEQFKLNVLMLDEPDSHLHFNHQHRLYKHLEKVSQENNKQIFIITHNSTLISQFDNVLFLEKDKKKIIPIQLEEYLESHLKKIDENHYNVMKELSDAKKEKEKLEELLKENDKPIIFCEGTSDVSILKKAFEKLYGTELYNDTIKIEGGGGEGVVGNKVKNNTSKNVIIGILDNDYAGQQQKKKIISDHSFEVVDDTHCKKGNNNIVILPIPQSRIDSAVYFEKKTFIEYLFSDDTLENKLGIELTQHRGENFKRFDELKIDSIKSTIIKNINNLEREDFNHFIPLFEKIAEVINYTLPTNA</sequence>
<dbReference type="InterPro" id="IPR041685">
    <property type="entry name" value="AAA_GajA/Old/RecF-like"/>
</dbReference>
<organism evidence="2 3">
    <name type="scientific">Paenimyroides marinum</name>
    <dbReference type="NCBI Taxonomy" id="1159016"/>
    <lineage>
        <taxon>Bacteria</taxon>
        <taxon>Pseudomonadati</taxon>
        <taxon>Bacteroidota</taxon>
        <taxon>Flavobacteriia</taxon>
        <taxon>Flavobacteriales</taxon>
        <taxon>Flavobacteriaceae</taxon>
        <taxon>Paenimyroides</taxon>
    </lineage>
</organism>
<dbReference type="Pfam" id="PF13175">
    <property type="entry name" value="AAA_15"/>
    <property type="match status" value="1"/>
</dbReference>
<dbReference type="STRING" id="1159016.SAMN02927937_00098"/>
<dbReference type="EMBL" id="FNXE01000001">
    <property type="protein sequence ID" value="SEH54349.1"/>
    <property type="molecule type" value="Genomic_DNA"/>
</dbReference>
<dbReference type="AlphaFoldDB" id="A0A1H6J2C2"/>
<proteinExistence type="predicted"/>
<keyword evidence="2" id="KW-0255">Endonuclease</keyword>
<dbReference type="PANTHER" id="PTHR43581:SF4">
    <property type="entry name" value="ATP_GTP PHOSPHATASE"/>
    <property type="match status" value="1"/>
</dbReference>
<evidence type="ECO:0000313" key="2">
    <source>
        <dbReference type="EMBL" id="SEH54349.1"/>
    </source>
</evidence>
<dbReference type="PANTHER" id="PTHR43581">
    <property type="entry name" value="ATP/GTP PHOSPHATASE"/>
    <property type="match status" value="1"/>
</dbReference>
<dbReference type="InterPro" id="IPR051396">
    <property type="entry name" value="Bact_Antivir_Def_Nuclease"/>
</dbReference>
<feature type="domain" description="Endonuclease GajA/Old nuclease/RecF-like AAA" evidence="1">
    <location>
        <begin position="1"/>
        <end position="335"/>
    </location>
</feature>
<keyword evidence="3" id="KW-1185">Reference proteome</keyword>
<accession>A0A1H6J2C2</accession>
<evidence type="ECO:0000313" key="3">
    <source>
        <dbReference type="Proteomes" id="UP000199634"/>
    </source>
</evidence>
<dbReference type="SUPFAM" id="SSF52540">
    <property type="entry name" value="P-loop containing nucleoside triphosphate hydrolases"/>
    <property type="match status" value="1"/>
</dbReference>
<dbReference type="Gene3D" id="3.40.50.300">
    <property type="entry name" value="P-loop containing nucleotide triphosphate hydrolases"/>
    <property type="match status" value="1"/>
</dbReference>